<reference evidence="27" key="1">
    <citation type="submission" date="2025-08" db="UniProtKB">
        <authorList>
            <consortium name="RefSeq"/>
        </authorList>
    </citation>
    <scope>IDENTIFICATION</scope>
    <source>
        <tissue evidence="27">Sperm</tissue>
    </source>
</reference>
<feature type="binding site" evidence="22">
    <location>
        <position position="478"/>
    </location>
    <ligand>
        <name>ATP</name>
        <dbReference type="ChEBI" id="CHEBI:30616"/>
    </ligand>
</feature>
<evidence type="ECO:0000256" key="8">
    <source>
        <dbReference type="ARBA" id="ARBA00022553"/>
    </source>
</evidence>
<evidence type="ECO:0000256" key="21">
    <source>
        <dbReference type="ARBA" id="ARBA00051245"/>
    </source>
</evidence>
<dbReference type="Pfam" id="PF18038">
    <property type="entry name" value="FERM_N_2"/>
    <property type="match status" value="1"/>
</dbReference>
<dbReference type="SUPFAM" id="SSF68993">
    <property type="entry name" value="FAT domain of focal adhesion kinase"/>
    <property type="match status" value="1"/>
</dbReference>
<dbReference type="InterPro" id="IPR005189">
    <property type="entry name" value="Focal_adhesion_kin_target_dom"/>
</dbReference>
<dbReference type="InterPro" id="IPR000719">
    <property type="entry name" value="Prot_kinase_dom"/>
</dbReference>
<dbReference type="EC" id="2.7.10.2" evidence="4"/>
<dbReference type="InterPro" id="IPR008266">
    <property type="entry name" value="Tyr_kinase_AS"/>
</dbReference>
<comment type="catalytic activity">
    <reaction evidence="21">
        <text>L-tyrosyl-[protein] + ATP = O-phospho-L-tyrosyl-[protein] + ADP + H(+)</text>
        <dbReference type="Rhea" id="RHEA:10596"/>
        <dbReference type="Rhea" id="RHEA-COMP:10136"/>
        <dbReference type="Rhea" id="RHEA-COMP:20101"/>
        <dbReference type="ChEBI" id="CHEBI:15378"/>
        <dbReference type="ChEBI" id="CHEBI:30616"/>
        <dbReference type="ChEBI" id="CHEBI:46858"/>
        <dbReference type="ChEBI" id="CHEBI:61978"/>
        <dbReference type="ChEBI" id="CHEBI:456216"/>
        <dbReference type="EC" id="2.7.10.2"/>
    </reaction>
</comment>
<keyword evidence="6" id="KW-1003">Cell membrane</keyword>
<dbReference type="PROSITE" id="PS00107">
    <property type="entry name" value="PROTEIN_KINASE_ATP"/>
    <property type="match status" value="1"/>
</dbReference>
<dbReference type="SMART" id="SM00219">
    <property type="entry name" value="TyrKc"/>
    <property type="match status" value="1"/>
</dbReference>
<feature type="region of interest" description="Disordered" evidence="23">
    <location>
        <begin position="855"/>
        <end position="943"/>
    </location>
</feature>
<evidence type="ECO:0000256" key="17">
    <source>
        <dbReference type="ARBA" id="ARBA00023273"/>
    </source>
</evidence>
<keyword evidence="13" id="KW-0965">Cell junction</keyword>
<dbReference type="FunFam" id="2.30.29.30:FF:000058">
    <property type="entry name" value="focal adhesion kinase 1 isoform X1"/>
    <property type="match status" value="1"/>
</dbReference>
<dbReference type="GO" id="GO:0004715">
    <property type="term" value="F:non-membrane spanning protein tyrosine kinase activity"/>
    <property type="evidence" value="ECO:0007669"/>
    <property type="project" value="UniProtKB-EC"/>
</dbReference>
<keyword evidence="12 22" id="KW-0067">ATP-binding</keyword>
<dbReference type="RefSeq" id="XP_032817597.1">
    <property type="nucleotide sequence ID" value="XM_032961706.1"/>
</dbReference>
<evidence type="ECO:0000256" key="15">
    <source>
        <dbReference type="ARBA" id="ARBA00023137"/>
    </source>
</evidence>
<dbReference type="Pfam" id="PF07714">
    <property type="entry name" value="PK_Tyr_Ser-Thr"/>
    <property type="match status" value="1"/>
</dbReference>
<dbReference type="CDD" id="cd05056">
    <property type="entry name" value="PTKc_FAK"/>
    <property type="match status" value="1"/>
</dbReference>
<dbReference type="GO" id="GO:0030154">
    <property type="term" value="P:cell differentiation"/>
    <property type="evidence" value="ECO:0007669"/>
    <property type="project" value="UniProtKB-ARBA"/>
</dbReference>
<dbReference type="FunFam" id="3.30.200.20:FF:000047">
    <property type="entry name" value="focal adhesion kinase 1 isoform X2"/>
    <property type="match status" value="1"/>
</dbReference>
<evidence type="ECO:0000256" key="9">
    <source>
        <dbReference type="ARBA" id="ARBA00022679"/>
    </source>
</evidence>
<comment type="subcellular location">
    <subcellularLocation>
        <location evidence="2">Cell junction</location>
        <location evidence="2">Focal adhesion</location>
    </subcellularLocation>
    <subcellularLocation>
        <location evidence="3">Cell membrane</location>
        <topology evidence="3">Peripheral membrane protein</topology>
        <orientation evidence="3">Cytoplasmic side</orientation>
    </subcellularLocation>
    <subcellularLocation>
        <location evidence="1">Cytoplasm</location>
        <location evidence="1">Cytoskeleton</location>
        <location evidence="1">Cilium basal body</location>
    </subcellularLocation>
</comment>
<evidence type="ECO:0000256" key="6">
    <source>
        <dbReference type="ARBA" id="ARBA00022475"/>
    </source>
</evidence>
<evidence type="ECO:0000256" key="11">
    <source>
        <dbReference type="ARBA" id="ARBA00022777"/>
    </source>
</evidence>
<feature type="compositionally biased region" description="Basic and acidic residues" evidence="23">
    <location>
        <begin position="706"/>
        <end position="716"/>
    </location>
</feature>
<evidence type="ECO:0000256" key="1">
    <source>
        <dbReference type="ARBA" id="ARBA00004120"/>
    </source>
</evidence>
<dbReference type="PROSITE" id="PS50011">
    <property type="entry name" value="PROTEIN_KINASE_DOM"/>
    <property type="match status" value="1"/>
</dbReference>
<dbReference type="Gene3D" id="2.30.29.30">
    <property type="entry name" value="Pleckstrin-homology domain (PH domain)/Phosphotyrosine-binding domain (PTB)"/>
    <property type="match status" value="1"/>
</dbReference>
<dbReference type="InterPro" id="IPR011009">
    <property type="entry name" value="Kinase-like_dom_sf"/>
</dbReference>
<evidence type="ECO:0000256" key="3">
    <source>
        <dbReference type="ARBA" id="ARBA00004413"/>
    </source>
</evidence>
<keyword evidence="11" id="KW-0418">Kinase</keyword>
<dbReference type="InterPro" id="IPR035963">
    <property type="entry name" value="FERM_2"/>
</dbReference>
<dbReference type="FunFam" id="1.20.80.10:FF:000004">
    <property type="entry name" value="Protein-tyrosine kinase 2-beta isoform 1"/>
    <property type="match status" value="1"/>
</dbReference>
<evidence type="ECO:0000256" key="19">
    <source>
        <dbReference type="ARBA" id="ARBA00042078"/>
    </source>
</evidence>
<evidence type="ECO:0000313" key="27">
    <source>
        <dbReference type="RefSeq" id="XP_032817597.1"/>
    </source>
</evidence>
<dbReference type="InterPro" id="IPR029071">
    <property type="entry name" value="Ubiquitin-like_domsf"/>
</dbReference>
<evidence type="ECO:0000256" key="18">
    <source>
        <dbReference type="ARBA" id="ARBA00039644"/>
    </source>
</evidence>
<keyword evidence="15" id="KW-0829">Tyrosine-protein kinase</keyword>
<evidence type="ECO:0000256" key="12">
    <source>
        <dbReference type="ARBA" id="ARBA00022840"/>
    </source>
</evidence>
<dbReference type="InterPro" id="IPR020635">
    <property type="entry name" value="Tyr_kinase_cat_dom"/>
</dbReference>
<dbReference type="InterPro" id="IPR014352">
    <property type="entry name" value="FERM/acyl-CoA-bd_prot_sf"/>
</dbReference>
<sequence>MAKAYVDASQSGAQAGPSGPRYSLPRSPTLAERLLKVYNYSDSVDPASKFKNVRYGDSTDVKNIIHSMVASISVQFEAHYGMRLVHTESEEIHWLHPDHAVSYVREKYEAAHPPEEWRYELRVRYYPKRYVDLFSKDKPTFTYLYHQVRSDYMQDFAEHADHDTAVQLGCLEIRRYYREMPQMALDKKSNFELLERDVGLRRFFPKQILDTCKAKNLRRMIHQSFRQYASFSEEQCMLKFFEIFSSIYRFDQENYKCGLGSGWSISVELAIGPEDGISYLTDKGSSPTHLADFTQVKSIQYSQTEDRDRKGTLQLKIAGASELLTITTPSLTIAENMADLIDGYCRLANSTGKSFVLRQLKDGERALPSIPKVQNNATHAGATKKVTPAAKKGNLFFLPFLSCSHRRRKDTDDYAEIVDDEDTYNMPSKSSGIVEARDYEIPRDEVELVTCIGEGQFGDVHKGIYKSPSDPNMPVAVKTCKESCSDSVREKFLQEAYTMRQFDHPHIVKLIGVISDPPIWIVMELCKYGELRSYLQSNCYTLDLGTLILYIYQLSTALSYLESKKIVHRDIAARNVLVSSADCVKLADFGLSRHMEDDTYYKASKGKLPIKWMAPESINFRRFTSASDVWMFGVCMWEILMFGVKPFQGVKNNDIIGRIENGERLPMPHNCPPTLYSIMTKCWSYDPSKRPRFLDLKQQLSDIYEDEKTQQEDRQKRDHRRIAPPWTAGGADEAPPKPSRPAFPGGRVVDMSHGSPVHPHMNHHQAVGSSVAMPAVAGPIYQSTGPLSDTWIQPHSGELSPARPISSESYDGPEHARRVMELEQALLEQRLHQQQQDMVADEKWLENEERLLKPDHWTSRNSDGLHDSGYRGMSSEHQPVYQPVGKPEPPAPPRKPPRPGAPTHQPGLPAMVTAAPEAQNGGPKLWRTPPQEITPPPTADLDRTNDKVYENVTALVKAVLEMSAKIQPAAPDEYVAMVKDVGLSLRTLLASVDEAIPTLPSSSHREVEMAQKVLNSDLAELIGKMKLAQQYAMTTLQHDYKKHMLTAAHALAMDAKSLLDVVDQARIRLMAPVAPAGGARW</sequence>
<name>A0AAJ7X1H3_PETMA</name>
<feature type="compositionally biased region" description="Basic and acidic residues" evidence="23">
    <location>
        <begin position="855"/>
        <end position="869"/>
    </location>
</feature>
<dbReference type="PANTHER" id="PTHR46221">
    <property type="entry name" value="FERM AND PDZ DOMAIN-CONTAINING PROTEIN FAMILY MEMBER"/>
    <property type="match status" value="1"/>
</dbReference>
<evidence type="ECO:0000256" key="22">
    <source>
        <dbReference type="PROSITE-ProRule" id="PRU10141"/>
    </source>
</evidence>
<dbReference type="GO" id="GO:0005925">
    <property type="term" value="C:focal adhesion"/>
    <property type="evidence" value="ECO:0007669"/>
    <property type="project" value="UniProtKB-SubCell"/>
</dbReference>
<dbReference type="InterPro" id="IPR019748">
    <property type="entry name" value="FERM_central"/>
</dbReference>
<dbReference type="Gene3D" id="1.10.510.10">
    <property type="entry name" value="Transferase(Phosphotransferase) domain 1"/>
    <property type="match status" value="1"/>
</dbReference>
<proteinExistence type="predicted"/>
<dbReference type="PRINTS" id="PR00109">
    <property type="entry name" value="TYRKINASE"/>
</dbReference>
<evidence type="ECO:0000313" key="26">
    <source>
        <dbReference type="Proteomes" id="UP001318040"/>
    </source>
</evidence>
<feature type="compositionally biased region" description="Pro residues" evidence="23">
    <location>
        <begin position="886"/>
        <end position="900"/>
    </location>
</feature>
<dbReference type="InterPro" id="IPR036137">
    <property type="entry name" value="Focal_adhe_kin_target_dom_sf"/>
</dbReference>
<dbReference type="InterPro" id="IPR001245">
    <property type="entry name" value="Ser-Thr/Tyr_kinase_cat_dom"/>
</dbReference>
<protein>
    <recommendedName>
        <fullName evidence="18">Focal adhesion kinase 1</fullName>
        <ecNumber evidence="4">2.7.10.2</ecNumber>
    </recommendedName>
    <alternativeName>
        <fullName evidence="19">Protein-tyrosine kinase 2</fullName>
    </alternativeName>
    <alternativeName>
        <fullName evidence="20">pp125FAK</fullName>
    </alternativeName>
</protein>
<keyword evidence="17" id="KW-0966">Cell projection</keyword>
<dbReference type="InterPro" id="IPR049385">
    <property type="entry name" value="FAK1-like_FERM_C"/>
</dbReference>
<dbReference type="GO" id="GO:0008284">
    <property type="term" value="P:positive regulation of cell population proliferation"/>
    <property type="evidence" value="ECO:0007669"/>
    <property type="project" value="UniProtKB-ARBA"/>
</dbReference>
<evidence type="ECO:0000256" key="7">
    <source>
        <dbReference type="ARBA" id="ARBA00022490"/>
    </source>
</evidence>
<evidence type="ECO:0000259" key="25">
    <source>
        <dbReference type="PROSITE" id="PS50057"/>
    </source>
</evidence>
<dbReference type="Gene3D" id="1.20.80.10">
    <property type="match status" value="1"/>
</dbReference>
<evidence type="ECO:0000256" key="16">
    <source>
        <dbReference type="ARBA" id="ARBA00023212"/>
    </source>
</evidence>
<dbReference type="SUPFAM" id="SSF50729">
    <property type="entry name" value="PH domain-like"/>
    <property type="match status" value="1"/>
</dbReference>
<organism evidence="26 27">
    <name type="scientific">Petromyzon marinus</name>
    <name type="common">Sea lamprey</name>
    <dbReference type="NCBI Taxonomy" id="7757"/>
    <lineage>
        <taxon>Eukaryota</taxon>
        <taxon>Metazoa</taxon>
        <taxon>Chordata</taxon>
        <taxon>Craniata</taxon>
        <taxon>Vertebrata</taxon>
        <taxon>Cyclostomata</taxon>
        <taxon>Hyperoartia</taxon>
        <taxon>Petromyzontiformes</taxon>
        <taxon>Petromyzontidae</taxon>
        <taxon>Petromyzon</taxon>
    </lineage>
</organism>
<feature type="domain" description="FERM" evidence="25">
    <location>
        <begin position="33"/>
        <end position="352"/>
    </location>
</feature>
<dbReference type="Proteomes" id="UP001318040">
    <property type="component" value="Chromosome 27"/>
</dbReference>
<feature type="domain" description="Protein kinase" evidence="24">
    <location>
        <begin position="446"/>
        <end position="704"/>
    </location>
</feature>
<feature type="region of interest" description="Disordered" evidence="23">
    <location>
        <begin position="705"/>
        <end position="742"/>
    </location>
</feature>
<keyword evidence="16" id="KW-0206">Cytoskeleton</keyword>
<dbReference type="Gene3D" id="3.10.20.90">
    <property type="entry name" value="Phosphatidylinositol 3-kinase Catalytic Subunit, Chain A, domain 1"/>
    <property type="match status" value="1"/>
</dbReference>
<evidence type="ECO:0000256" key="10">
    <source>
        <dbReference type="ARBA" id="ARBA00022741"/>
    </source>
</evidence>
<feature type="region of interest" description="Disordered" evidence="23">
    <location>
        <begin position="1"/>
        <end position="24"/>
    </location>
</feature>
<dbReference type="Pfam" id="PF21477">
    <property type="entry name" value="FERM_C_FAK1"/>
    <property type="match status" value="1"/>
</dbReference>
<dbReference type="SUPFAM" id="SSF54236">
    <property type="entry name" value="Ubiquitin-like"/>
    <property type="match status" value="1"/>
</dbReference>
<keyword evidence="8" id="KW-0597">Phosphoprotein</keyword>
<dbReference type="CDD" id="cd14473">
    <property type="entry name" value="FERM_B-lobe"/>
    <property type="match status" value="1"/>
</dbReference>
<dbReference type="FunFam" id="3.10.20.90:FF:000021">
    <property type="entry name" value="focal adhesion kinase 1 isoform X1"/>
    <property type="match status" value="1"/>
</dbReference>
<dbReference type="Pfam" id="PF00373">
    <property type="entry name" value="FERM_M"/>
    <property type="match status" value="1"/>
</dbReference>
<evidence type="ECO:0000256" key="23">
    <source>
        <dbReference type="SAM" id="MobiDB-lite"/>
    </source>
</evidence>
<dbReference type="InterPro" id="IPR019749">
    <property type="entry name" value="Band_41_domain"/>
</dbReference>
<keyword evidence="14" id="KW-0472">Membrane</keyword>
<keyword evidence="7" id="KW-0963">Cytoplasm</keyword>
<dbReference type="PROSITE" id="PS00109">
    <property type="entry name" value="PROTEIN_KINASE_TYR"/>
    <property type="match status" value="1"/>
</dbReference>
<dbReference type="GO" id="GO:0007172">
    <property type="term" value="P:signal complex assembly"/>
    <property type="evidence" value="ECO:0007669"/>
    <property type="project" value="InterPro"/>
</dbReference>
<gene>
    <name evidence="27" type="primary">LOC116946622</name>
</gene>
<dbReference type="InterPro" id="IPR041390">
    <property type="entry name" value="FADK_N"/>
</dbReference>
<evidence type="ECO:0000259" key="24">
    <source>
        <dbReference type="PROSITE" id="PS50011"/>
    </source>
</evidence>
<keyword evidence="10 22" id="KW-0547">Nucleotide-binding</keyword>
<evidence type="ECO:0000256" key="14">
    <source>
        <dbReference type="ARBA" id="ARBA00023136"/>
    </source>
</evidence>
<dbReference type="FunFam" id="1.10.510.10:FF:000039">
    <property type="entry name" value="Focal adhesion kinase, isoform D"/>
    <property type="match status" value="1"/>
</dbReference>
<dbReference type="AlphaFoldDB" id="A0AAJ7X1H3"/>
<dbReference type="Gene3D" id="1.20.120.330">
    <property type="entry name" value="Nucleotidyltransferases domain 2"/>
    <property type="match status" value="1"/>
</dbReference>
<keyword evidence="5" id="KW-0217">Developmental protein</keyword>
<keyword evidence="26" id="KW-1185">Reference proteome</keyword>
<dbReference type="CDD" id="cd13190">
    <property type="entry name" value="FERM_C_FAK1"/>
    <property type="match status" value="1"/>
</dbReference>
<dbReference type="SUPFAM" id="SSF56112">
    <property type="entry name" value="Protein kinase-like (PK-like)"/>
    <property type="match status" value="1"/>
</dbReference>
<dbReference type="Gene3D" id="1.20.5.540">
    <property type="entry name" value="Single helix bin"/>
    <property type="match status" value="1"/>
</dbReference>
<evidence type="ECO:0000256" key="5">
    <source>
        <dbReference type="ARBA" id="ARBA00022473"/>
    </source>
</evidence>
<dbReference type="InterPro" id="IPR000299">
    <property type="entry name" value="FERM_domain"/>
</dbReference>
<dbReference type="InterPro" id="IPR017441">
    <property type="entry name" value="Protein_kinase_ATP_BS"/>
</dbReference>
<keyword evidence="9" id="KW-0808">Transferase</keyword>
<dbReference type="SUPFAM" id="SSF47031">
    <property type="entry name" value="Second domain of FERM"/>
    <property type="match status" value="1"/>
</dbReference>
<evidence type="ECO:0000256" key="2">
    <source>
        <dbReference type="ARBA" id="ARBA00004246"/>
    </source>
</evidence>
<dbReference type="GO" id="GO:0005886">
    <property type="term" value="C:plasma membrane"/>
    <property type="evidence" value="ECO:0007669"/>
    <property type="project" value="UniProtKB-SubCell"/>
</dbReference>
<dbReference type="Pfam" id="PF03623">
    <property type="entry name" value="Focal_AT"/>
    <property type="match status" value="1"/>
</dbReference>
<evidence type="ECO:0000256" key="20">
    <source>
        <dbReference type="ARBA" id="ARBA00043012"/>
    </source>
</evidence>
<dbReference type="GO" id="GO:0005524">
    <property type="term" value="F:ATP binding"/>
    <property type="evidence" value="ECO:0007669"/>
    <property type="project" value="UniProtKB-UniRule"/>
</dbReference>
<evidence type="ECO:0000256" key="4">
    <source>
        <dbReference type="ARBA" id="ARBA00011903"/>
    </source>
</evidence>
<evidence type="ECO:0000256" key="13">
    <source>
        <dbReference type="ARBA" id="ARBA00022949"/>
    </source>
</evidence>
<dbReference type="PANTHER" id="PTHR46221:SF9">
    <property type="entry name" value="NON-SPECIFIC PROTEIN-TYROSINE KINASE"/>
    <property type="match status" value="1"/>
</dbReference>
<accession>A0AAJ7X1H3</accession>
<dbReference type="InterPro" id="IPR041784">
    <property type="entry name" value="FAK1/PYK2_FERM_C"/>
</dbReference>
<dbReference type="InterPro" id="IPR011993">
    <property type="entry name" value="PH-like_dom_sf"/>
</dbReference>
<dbReference type="PROSITE" id="PS50057">
    <property type="entry name" value="FERM_3"/>
    <property type="match status" value="1"/>
</dbReference>
<dbReference type="FunFam" id="1.20.120.330:FF:000001">
    <property type="entry name" value="focal adhesion kinase 1 isoform X1"/>
    <property type="match status" value="1"/>
</dbReference>
<dbReference type="Gene3D" id="3.30.200.20">
    <property type="entry name" value="Phosphorylase Kinase, domain 1"/>
    <property type="match status" value="1"/>
</dbReference>
<dbReference type="KEGG" id="pmrn:116946622"/>
<dbReference type="SMART" id="SM00295">
    <property type="entry name" value="B41"/>
    <property type="match status" value="1"/>
</dbReference>